<proteinExistence type="predicted"/>
<comment type="caution">
    <text evidence="2">The sequence shown here is derived from an EMBL/GenBank/DDBJ whole genome shotgun (WGS) entry which is preliminary data.</text>
</comment>
<dbReference type="NCBIfam" id="TIGR03357">
    <property type="entry name" value="VI_zyme"/>
    <property type="match status" value="1"/>
</dbReference>
<dbReference type="Proteomes" id="UP000664417">
    <property type="component" value="Unassembled WGS sequence"/>
</dbReference>
<feature type="domain" description="IraD/Gp25-like" evidence="1">
    <location>
        <begin position="41"/>
        <end position="132"/>
    </location>
</feature>
<dbReference type="AlphaFoldDB" id="A0A8J7QIT4"/>
<dbReference type="SUPFAM" id="SSF160719">
    <property type="entry name" value="gpW/gp25-like"/>
    <property type="match status" value="1"/>
</dbReference>
<protein>
    <submittedName>
        <fullName evidence="2">Type VI secretion system baseplate subunit TssE</fullName>
    </submittedName>
</protein>
<dbReference type="InterPro" id="IPR007048">
    <property type="entry name" value="IraD/Gp25-like"/>
</dbReference>
<gene>
    <name evidence="2" type="primary">tssE</name>
    <name evidence="2" type="ORF">J3U88_21555</name>
</gene>
<evidence type="ECO:0000259" key="1">
    <source>
        <dbReference type="Pfam" id="PF04965"/>
    </source>
</evidence>
<accession>A0A8J7QIT4</accession>
<evidence type="ECO:0000313" key="2">
    <source>
        <dbReference type="EMBL" id="MBO1321080.1"/>
    </source>
</evidence>
<keyword evidence="3" id="KW-1185">Reference proteome</keyword>
<evidence type="ECO:0000313" key="3">
    <source>
        <dbReference type="Proteomes" id="UP000664417"/>
    </source>
</evidence>
<dbReference type="Pfam" id="PF04965">
    <property type="entry name" value="GPW_gp25"/>
    <property type="match status" value="1"/>
</dbReference>
<sequence length="148" mass="16561">MNELRPKPGAPVPLLARLIDLDREQLREAQPLRTLDRDGLLASLKEEIDGLLATRVPMGARAWLAQPKTVHNFGLPDFSDLSPQNPNHRDLVKMVIADAVHHFEPRLRDPEVTVQPRKGPPGRFQVMLTGQMLLADLVEPISFPCILS</sequence>
<organism evidence="2 3">
    <name type="scientific">Acanthopleuribacter pedis</name>
    <dbReference type="NCBI Taxonomy" id="442870"/>
    <lineage>
        <taxon>Bacteria</taxon>
        <taxon>Pseudomonadati</taxon>
        <taxon>Acidobacteriota</taxon>
        <taxon>Holophagae</taxon>
        <taxon>Acanthopleuribacterales</taxon>
        <taxon>Acanthopleuribacteraceae</taxon>
        <taxon>Acanthopleuribacter</taxon>
    </lineage>
</organism>
<reference evidence="2" key="1">
    <citation type="submission" date="2021-03" db="EMBL/GenBank/DDBJ databases">
        <authorList>
            <person name="Wang G."/>
        </authorList>
    </citation>
    <scope>NUCLEOTIDE SEQUENCE</scope>
    <source>
        <strain evidence="2">KCTC 12899</strain>
    </source>
</reference>
<dbReference type="EMBL" id="JAFREP010000021">
    <property type="protein sequence ID" value="MBO1321080.1"/>
    <property type="molecule type" value="Genomic_DNA"/>
</dbReference>
<dbReference type="InterPro" id="IPR017737">
    <property type="entry name" value="TssE1-like"/>
</dbReference>
<dbReference type="Gene3D" id="3.10.450.40">
    <property type="match status" value="1"/>
</dbReference>
<name>A0A8J7QIT4_9BACT</name>
<dbReference type="RefSeq" id="WP_207861053.1">
    <property type="nucleotide sequence ID" value="NZ_JAFREP010000021.1"/>
</dbReference>